<dbReference type="OrthoDB" id="9762066at2"/>
<dbReference type="InterPro" id="IPR006104">
    <property type="entry name" value="Glyco_hydro_2_N"/>
</dbReference>
<comment type="catalytic activity">
    <reaction evidence="1 8">
        <text>Hydrolysis of terminal non-reducing beta-D-galactose residues in beta-D-galactosides.</text>
        <dbReference type="EC" id="3.2.1.23"/>
    </reaction>
</comment>
<dbReference type="InterPro" id="IPR011013">
    <property type="entry name" value="Gal_mutarotase_sf_dom"/>
</dbReference>
<dbReference type="InterPro" id="IPR006103">
    <property type="entry name" value="Glyco_hydro_2_cat"/>
</dbReference>
<evidence type="ECO:0000256" key="3">
    <source>
        <dbReference type="ARBA" id="ARBA00012756"/>
    </source>
</evidence>
<dbReference type="SMART" id="SM01038">
    <property type="entry name" value="Bgal_small_N"/>
    <property type="match status" value="1"/>
</dbReference>
<evidence type="ECO:0000256" key="2">
    <source>
        <dbReference type="ARBA" id="ARBA00007401"/>
    </source>
</evidence>
<evidence type="ECO:0000256" key="6">
    <source>
        <dbReference type="ARBA" id="ARBA00023295"/>
    </source>
</evidence>
<dbReference type="EC" id="3.2.1.23" evidence="3 8"/>
<evidence type="ECO:0000256" key="5">
    <source>
        <dbReference type="ARBA" id="ARBA00022801"/>
    </source>
</evidence>
<dbReference type="PANTHER" id="PTHR46323">
    <property type="entry name" value="BETA-GALACTOSIDASE"/>
    <property type="match status" value="1"/>
</dbReference>
<evidence type="ECO:0000256" key="4">
    <source>
        <dbReference type="ARBA" id="ARBA00013303"/>
    </source>
</evidence>
<dbReference type="Pfam" id="PF00703">
    <property type="entry name" value="Glyco_hydro_2"/>
    <property type="match status" value="1"/>
</dbReference>
<comment type="caution">
    <text evidence="10">The sequence shown here is derived from an EMBL/GenBank/DDBJ whole genome shotgun (WGS) entry which is preliminary data.</text>
</comment>
<dbReference type="InterPro" id="IPR017853">
    <property type="entry name" value="GH"/>
</dbReference>
<dbReference type="PANTHER" id="PTHR46323:SF2">
    <property type="entry name" value="BETA-GALACTOSIDASE"/>
    <property type="match status" value="1"/>
</dbReference>
<dbReference type="Gene3D" id="2.60.120.260">
    <property type="entry name" value="Galactose-binding domain-like"/>
    <property type="match status" value="1"/>
</dbReference>
<dbReference type="SUPFAM" id="SSF51445">
    <property type="entry name" value="(Trans)glycosidases"/>
    <property type="match status" value="1"/>
</dbReference>
<dbReference type="InterPro" id="IPR023230">
    <property type="entry name" value="Glyco_hydro_2_CS"/>
</dbReference>
<dbReference type="InterPro" id="IPR008979">
    <property type="entry name" value="Galactose-bd-like_sf"/>
</dbReference>
<dbReference type="InterPro" id="IPR032312">
    <property type="entry name" value="LacZ_4"/>
</dbReference>
<reference evidence="10 11" key="1">
    <citation type="submission" date="2018-07" db="EMBL/GenBank/DDBJ databases">
        <title>Genomic Encyclopedia of Type Strains, Phase III (KMG-III): the genomes of soil and plant-associated and newly described type strains.</title>
        <authorList>
            <person name="Whitman W."/>
        </authorList>
    </citation>
    <scope>NUCLEOTIDE SEQUENCE [LARGE SCALE GENOMIC DNA]</scope>
    <source>
        <strain evidence="10 11">CECT 8236</strain>
    </source>
</reference>
<accession>A0A3D9I9X1</accession>
<dbReference type="PROSITE" id="PS00719">
    <property type="entry name" value="GLYCOSYL_HYDROL_F2_1"/>
    <property type="match status" value="1"/>
</dbReference>
<evidence type="ECO:0000259" key="9">
    <source>
        <dbReference type="SMART" id="SM01038"/>
    </source>
</evidence>
<dbReference type="InterPro" id="IPR006101">
    <property type="entry name" value="Glyco_hydro_2"/>
</dbReference>
<dbReference type="InterPro" id="IPR006102">
    <property type="entry name" value="Ig-like_GH2"/>
</dbReference>
<evidence type="ECO:0000256" key="1">
    <source>
        <dbReference type="ARBA" id="ARBA00001412"/>
    </source>
</evidence>
<proteinExistence type="inferred from homology"/>
<dbReference type="EMBL" id="QRDY01000008">
    <property type="protein sequence ID" value="RED58568.1"/>
    <property type="molecule type" value="Genomic_DNA"/>
</dbReference>
<organism evidence="10 11">
    <name type="scientific">Cohnella lupini</name>
    <dbReference type="NCBI Taxonomy" id="1294267"/>
    <lineage>
        <taxon>Bacteria</taxon>
        <taxon>Bacillati</taxon>
        <taxon>Bacillota</taxon>
        <taxon>Bacilli</taxon>
        <taxon>Bacillales</taxon>
        <taxon>Paenibacillaceae</taxon>
        <taxon>Cohnella</taxon>
    </lineage>
</organism>
<dbReference type="FunFam" id="3.20.20.80:FF:000018">
    <property type="entry name" value="Beta-galactosidase"/>
    <property type="match status" value="1"/>
</dbReference>
<dbReference type="Pfam" id="PF02837">
    <property type="entry name" value="Glyco_hydro_2_N"/>
    <property type="match status" value="1"/>
</dbReference>
<dbReference type="RefSeq" id="WP_115993551.1">
    <property type="nucleotide sequence ID" value="NZ_QRDY01000008.1"/>
</dbReference>
<dbReference type="SUPFAM" id="SSF49303">
    <property type="entry name" value="beta-Galactosidase/glucuronidase domain"/>
    <property type="match status" value="2"/>
</dbReference>
<dbReference type="InterPro" id="IPR050347">
    <property type="entry name" value="Bact_Beta-galactosidase"/>
</dbReference>
<name>A0A3D9I9X1_9BACL</name>
<dbReference type="SUPFAM" id="SSF74650">
    <property type="entry name" value="Galactose mutarotase-like"/>
    <property type="match status" value="1"/>
</dbReference>
<gene>
    <name evidence="10" type="ORF">DFP95_10894</name>
</gene>
<dbReference type="InterPro" id="IPR004199">
    <property type="entry name" value="B-gal_small/dom_5"/>
</dbReference>
<dbReference type="Pfam" id="PF16353">
    <property type="entry name" value="LacZ_4"/>
    <property type="match status" value="1"/>
</dbReference>
<dbReference type="AlphaFoldDB" id="A0A3D9I9X1"/>
<dbReference type="PRINTS" id="PR00132">
    <property type="entry name" value="GLHYDRLASE2"/>
</dbReference>
<dbReference type="Gene3D" id="2.60.40.10">
    <property type="entry name" value="Immunoglobulins"/>
    <property type="match status" value="2"/>
</dbReference>
<dbReference type="PROSITE" id="PS00608">
    <property type="entry name" value="GLYCOSYL_HYDROL_F2_2"/>
    <property type="match status" value="1"/>
</dbReference>
<feature type="domain" description="Beta galactosidase small chain/" evidence="9">
    <location>
        <begin position="738"/>
        <end position="1012"/>
    </location>
</feature>
<dbReference type="Pfam" id="PF02836">
    <property type="entry name" value="Glyco_hydro_2_C"/>
    <property type="match status" value="1"/>
</dbReference>
<protein>
    <recommendedName>
        <fullName evidence="4 8">Beta-galactosidase</fullName>
        <ecNumber evidence="3 8">3.2.1.23</ecNumber>
    </recommendedName>
    <alternativeName>
        <fullName evidence="7 8">Lactase</fullName>
    </alternativeName>
</protein>
<dbReference type="Pfam" id="PF02929">
    <property type="entry name" value="Bgal_small_N"/>
    <property type="match status" value="1"/>
</dbReference>
<dbReference type="GO" id="GO:0030246">
    <property type="term" value="F:carbohydrate binding"/>
    <property type="evidence" value="ECO:0007669"/>
    <property type="project" value="InterPro"/>
</dbReference>
<dbReference type="GO" id="GO:0009341">
    <property type="term" value="C:beta-galactosidase complex"/>
    <property type="evidence" value="ECO:0007669"/>
    <property type="project" value="InterPro"/>
</dbReference>
<dbReference type="InterPro" id="IPR023232">
    <property type="entry name" value="Glyco_hydro_2_AS"/>
</dbReference>
<dbReference type="GO" id="GO:0005990">
    <property type="term" value="P:lactose catabolic process"/>
    <property type="evidence" value="ECO:0007669"/>
    <property type="project" value="TreeGrafter"/>
</dbReference>
<dbReference type="Proteomes" id="UP000256869">
    <property type="component" value="Unassembled WGS sequence"/>
</dbReference>
<dbReference type="InterPro" id="IPR013783">
    <property type="entry name" value="Ig-like_fold"/>
</dbReference>
<keyword evidence="5 8" id="KW-0378">Hydrolase</keyword>
<dbReference type="GO" id="GO:0004565">
    <property type="term" value="F:beta-galactosidase activity"/>
    <property type="evidence" value="ECO:0007669"/>
    <property type="project" value="UniProtKB-EC"/>
</dbReference>
<evidence type="ECO:0000313" key="10">
    <source>
        <dbReference type="EMBL" id="RED58568.1"/>
    </source>
</evidence>
<dbReference type="Gene3D" id="3.20.20.80">
    <property type="entry name" value="Glycosidases"/>
    <property type="match status" value="1"/>
</dbReference>
<dbReference type="SUPFAM" id="SSF49785">
    <property type="entry name" value="Galactose-binding domain-like"/>
    <property type="match status" value="1"/>
</dbReference>
<comment type="similarity">
    <text evidence="2 8">Belongs to the glycosyl hydrolase 2 family.</text>
</comment>
<keyword evidence="11" id="KW-1185">Reference proteome</keyword>
<sequence>MIGLNRYWENLDVLQVNREAPRAYYIPYKEDVSAKSGKRGKSPFYQILNGNWKFQYQNSVLNVEQPFYEETADVSAWDDLIVPSCWQVNGYDQLQYTNINYPFPNDPPFVPDNNPAGLYVRDFNVADLWDDKEKYMVFEGVNSCFYLWVNGQFAGYSQGSRMPAEFKVSSFLKTGKNRVAVLVLKWCDGSYLEDQDSWRYSGIFRDVYLLARDRVHVRDVFNKQAFEDGYRKGILTAEIDTTGYLNASAELKDADGNVMASANAPVDGKGTLRFEVAHPKLWSSETPYLYELYIRAGEEVLRFPVGFKQVTIENGEFRVNGRAVKLKGVNRHDSHPELGQTIPVTHMIKDLVLMKKHNVNTIRTSHYPNDSRFMDLCNEYGFYVVDEADLECHGIGNEHQEGSSHSLSRDPAWKAAFLDRAVRLVERDKNHPCVVMWSLGNESGYDANHIAMAEWIRERDPSIPVHYEGAAPHYKGSTHVECLDLESRMYSSVQEIEAYAKDESKAKPLFLCEYSHAMGNGPGDLKDYWDVIYRYPKLIGGCVWEWCDHGIKTETKDGASFFAYGGDFGDTPNDGNFCIDGLVTPDRRPHTGLLELKKVLEPVRFEMHDSNTGQIKATNLYDFIDLSHIGVFWKLELDGRLIQQGQIDLAGIEPHDSRIITLPYNVSVKSPGRYVLTFSSWLKEETRWAEAGHEISFEQLEWKGEEASLDEDFSHVPGHVPDKPIAALQAEETGRWLTVEGFDFSHIFDLRLGTVHRISRNGVNMLDAPSSFSVWRAPTDNDMHVKTKWLDEGYDRVTMKTYSCDWSKTEDGGVELRSRFSMGADSKPSILTGESTWKVNASGELRLRLNVKVQEEMPYPYLPRFGLRLSMPEGMEEVEYSGFGPHESYVDKRQSVRRGRFLTTVDEMFENYIMPQENGSRYGTEWAVVSNTQGMGLRFSAPDAFSFNASHFTPEDLEGAKHDWELSKRKKKETIVHLDYKMSGVGSNSCGPELAEAYRLNDKEFRYELSLMPIFKEDN</sequence>
<evidence type="ECO:0000313" key="11">
    <source>
        <dbReference type="Proteomes" id="UP000256869"/>
    </source>
</evidence>
<dbReference type="InterPro" id="IPR036156">
    <property type="entry name" value="Beta-gal/glucu_dom_sf"/>
</dbReference>
<evidence type="ECO:0000256" key="8">
    <source>
        <dbReference type="RuleBase" id="RU361154"/>
    </source>
</evidence>
<dbReference type="Gene3D" id="2.70.98.10">
    <property type="match status" value="1"/>
</dbReference>
<evidence type="ECO:0000256" key="7">
    <source>
        <dbReference type="ARBA" id="ARBA00032230"/>
    </source>
</evidence>
<keyword evidence="6 8" id="KW-0326">Glycosidase</keyword>
<dbReference type="InterPro" id="IPR014718">
    <property type="entry name" value="GH-type_carb-bd"/>
</dbReference>